<evidence type="ECO:0008006" key="4">
    <source>
        <dbReference type="Google" id="ProtNLM"/>
    </source>
</evidence>
<dbReference type="InterPro" id="IPR011004">
    <property type="entry name" value="Trimer_LpxA-like_sf"/>
</dbReference>
<dbReference type="SUPFAM" id="SSF51161">
    <property type="entry name" value="Trimeric LpxA-like enzymes"/>
    <property type="match status" value="1"/>
</dbReference>
<sequence length="229" mass="25411">MKRFLNIIKKIVLSLPLLVVNRLICNIRSYYYTRKIDSGGGNIIITEPFLKFSLRKRKTSQLFIKGTLRITSHIGGNSKTVISLGNNSILKINNDFSIGNGVRVMLNANSTLIIGGKNKESDSGITCDTLIMVNKKISIGEDFICAWGNFISDSDWHSIEGQNHQKDVIIGSHTWIANNCNILKGTVIGNNTIVASNTKIVNKTFPNDVLIAGIPPKIIKQEINWSRDI</sequence>
<evidence type="ECO:0000313" key="2">
    <source>
        <dbReference type="EMBL" id="NMH88331.1"/>
    </source>
</evidence>
<comment type="caution">
    <text evidence="2">The sequence shown here is derived from an EMBL/GenBank/DDBJ whole genome shotgun (WGS) entry which is preliminary data.</text>
</comment>
<dbReference type="RefSeq" id="WP_169673891.1">
    <property type="nucleotide sequence ID" value="NZ_JABBHF010000006.1"/>
</dbReference>
<accession>A0ABX1RXM6</accession>
<organism evidence="2 3">
    <name type="scientific">Flavivirga algicola</name>
    <dbReference type="NCBI Taxonomy" id="2729136"/>
    <lineage>
        <taxon>Bacteria</taxon>
        <taxon>Pseudomonadati</taxon>
        <taxon>Bacteroidota</taxon>
        <taxon>Flavobacteriia</taxon>
        <taxon>Flavobacteriales</taxon>
        <taxon>Flavobacteriaceae</taxon>
        <taxon>Flavivirga</taxon>
    </lineage>
</organism>
<dbReference type="InterPro" id="IPR001451">
    <property type="entry name" value="Hexapep"/>
</dbReference>
<dbReference type="EMBL" id="JABBHF010000006">
    <property type="protein sequence ID" value="NMH88331.1"/>
    <property type="molecule type" value="Genomic_DNA"/>
</dbReference>
<protein>
    <recommendedName>
        <fullName evidence="4">Acyltransferase</fullName>
    </recommendedName>
</protein>
<dbReference type="Gene3D" id="2.160.10.10">
    <property type="entry name" value="Hexapeptide repeat proteins"/>
    <property type="match status" value="1"/>
</dbReference>
<dbReference type="Pfam" id="PF00132">
    <property type="entry name" value="Hexapep"/>
    <property type="match status" value="1"/>
</dbReference>
<keyword evidence="3" id="KW-1185">Reference proteome</keyword>
<name>A0ABX1RXM6_9FLAO</name>
<proteinExistence type="inferred from homology"/>
<evidence type="ECO:0000313" key="3">
    <source>
        <dbReference type="Proteomes" id="UP000746690"/>
    </source>
</evidence>
<dbReference type="InterPro" id="IPR050179">
    <property type="entry name" value="Trans_hexapeptide_repeat"/>
</dbReference>
<gene>
    <name evidence="2" type="ORF">HHX25_12500</name>
</gene>
<comment type="similarity">
    <text evidence="1">Belongs to the transferase hexapeptide repeat family.</text>
</comment>
<evidence type="ECO:0000256" key="1">
    <source>
        <dbReference type="ARBA" id="ARBA00007274"/>
    </source>
</evidence>
<dbReference type="Proteomes" id="UP000746690">
    <property type="component" value="Unassembled WGS sequence"/>
</dbReference>
<dbReference type="PANTHER" id="PTHR43300:SF10">
    <property type="entry name" value="2,3,4,5-TETRAHYDROPYRIDINE-2,6-DICARBOXYLATE N-ACETYLTRANSFERASE"/>
    <property type="match status" value="1"/>
</dbReference>
<reference evidence="2 3" key="1">
    <citation type="submission" date="2020-04" db="EMBL/GenBank/DDBJ databases">
        <title>A Flavivirga sp. nov.</title>
        <authorList>
            <person name="Sun X."/>
        </authorList>
    </citation>
    <scope>NUCLEOTIDE SEQUENCE [LARGE SCALE GENOMIC DNA]</scope>
    <source>
        <strain evidence="2 3">Y03</strain>
    </source>
</reference>
<dbReference type="PANTHER" id="PTHR43300">
    <property type="entry name" value="ACETYLTRANSFERASE"/>
    <property type="match status" value="1"/>
</dbReference>